<sequence>MPRPPICWPEKISKEAVQEVYEDAPEQLRVWRIMRNVIHHVNRNWAPEDGMVTDQFFQVDKGVEASPDARGHGQPGPDHPYHHQQQQQQAAGEAGDEDDNRDEGEAPRSSRRRSNHSGGSGWGDTTRSTSSAARRMAGYSG</sequence>
<accession>A0ABY0GYG0</accession>
<keyword evidence="3" id="KW-1185">Reference proteome</keyword>
<evidence type="ECO:0000256" key="1">
    <source>
        <dbReference type="SAM" id="MobiDB-lite"/>
    </source>
</evidence>
<gene>
    <name evidence="2" type="ORF">DL762_008790</name>
</gene>
<dbReference type="Proteomes" id="UP000294003">
    <property type="component" value="Unassembled WGS sequence"/>
</dbReference>
<proteinExistence type="predicted"/>
<feature type="compositionally biased region" description="Low complexity" evidence="1">
    <location>
        <begin position="83"/>
        <end position="93"/>
    </location>
</feature>
<comment type="caution">
    <text evidence="2">The sequence shown here is derived from an EMBL/GenBank/DDBJ whole genome shotgun (WGS) entry which is preliminary data.</text>
</comment>
<feature type="compositionally biased region" description="Basic and acidic residues" evidence="1">
    <location>
        <begin position="61"/>
        <end position="71"/>
    </location>
</feature>
<name>A0ABY0GYG0_9PEZI</name>
<protein>
    <submittedName>
        <fullName evidence="2">Uncharacterized protein</fullName>
    </submittedName>
</protein>
<evidence type="ECO:0000313" key="2">
    <source>
        <dbReference type="EMBL" id="RYO78259.1"/>
    </source>
</evidence>
<reference evidence="2 3" key="1">
    <citation type="submission" date="2018-06" db="EMBL/GenBank/DDBJ databases">
        <title>Complete Genomes of Monosporascus.</title>
        <authorList>
            <person name="Robinson A.J."/>
            <person name="Natvig D.O."/>
        </authorList>
    </citation>
    <scope>NUCLEOTIDE SEQUENCE [LARGE SCALE GENOMIC DNA]</scope>
    <source>
        <strain evidence="2 3">CBS 609.92</strain>
    </source>
</reference>
<evidence type="ECO:0000313" key="3">
    <source>
        <dbReference type="Proteomes" id="UP000294003"/>
    </source>
</evidence>
<feature type="region of interest" description="Disordered" evidence="1">
    <location>
        <begin position="59"/>
        <end position="141"/>
    </location>
</feature>
<organism evidence="2 3">
    <name type="scientific">Monosporascus cannonballus</name>
    <dbReference type="NCBI Taxonomy" id="155416"/>
    <lineage>
        <taxon>Eukaryota</taxon>
        <taxon>Fungi</taxon>
        <taxon>Dikarya</taxon>
        <taxon>Ascomycota</taxon>
        <taxon>Pezizomycotina</taxon>
        <taxon>Sordariomycetes</taxon>
        <taxon>Xylariomycetidae</taxon>
        <taxon>Xylariales</taxon>
        <taxon>Xylariales incertae sedis</taxon>
        <taxon>Monosporascus</taxon>
    </lineage>
</organism>
<dbReference type="EMBL" id="QJNS01000394">
    <property type="protein sequence ID" value="RYO78259.1"/>
    <property type="molecule type" value="Genomic_DNA"/>
</dbReference>